<proteinExistence type="inferred from homology"/>
<organism evidence="2 3">
    <name type="scientific">Aquirufa novilacunae</name>
    <dbReference type="NCBI Taxonomy" id="3139305"/>
    <lineage>
        <taxon>Bacteria</taxon>
        <taxon>Pseudomonadati</taxon>
        <taxon>Bacteroidota</taxon>
        <taxon>Cytophagia</taxon>
        <taxon>Cytophagales</taxon>
        <taxon>Flectobacillaceae</taxon>
        <taxon>Aquirufa</taxon>
    </lineage>
</organism>
<dbReference type="Gene3D" id="3.40.50.720">
    <property type="entry name" value="NAD(P)-binding Rossmann-like Domain"/>
    <property type="match status" value="1"/>
</dbReference>
<dbReference type="Proteomes" id="UP001623559">
    <property type="component" value="Unassembled WGS sequence"/>
</dbReference>
<evidence type="ECO:0000313" key="2">
    <source>
        <dbReference type="EMBL" id="MFL0206353.1"/>
    </source>
</evidence>
<dbReference type="EC" id="1.1.-.-" evidence="2"/>
<dbReference type="InterPro" id="IPR002347">
    <property type="entry name" value="SDR_fam"/>
</dbReference>
<dbReference type="PANTHER" id="PTHR42760:SF135">
    <property type="entry name" value="BLL7886 PROTEIN"/>
    <property type="match status" value="1"/>
</dbReference>
<comment type="similarity">
    <text evidence="1">Belongs to the short-chain dehydrogenases/reductases (SDR) family.</text>
</comment>
<dbReference type="InterPro" id="IPR036291">
    <property type="entry name" value="NAD(P)-bd_dom_sf"/>
</dbReference>
<evidence type="ECO:0000313" key="3">
    <source>
        <dbReference type="Proteomes" id="UP001623559"/>
    </source>
</evidence>
<dbReference type="PRINTS" id="PR00081">
    <property type="entry name" value="GDHRDH"/>
</dbReference>
<dbReference type="RefSeq" id="WP_406777930.1">
    <property type="nucleotide sequence ID" value="NZ_JBEWZG010000002.1"/>
</dbReference>
<dbReference type="Pfam" id="PF13561">
    <property type="entry name" value="adh_short_C2"/>
    <property type="match status" value="1"/>
</dbReference>
<comment type="caution">
    <text evidence="2">The sequence shown here is derived from an EMBL/GenBank/DDBJ whole genome shotgun (WGS) entry which is preliminary data.</text>
</comment>
<keyword evidence="2" id="KW-0560">Oxidoreductase</keyword>
<dbReference type="PROSITE" id="PS00061">
    <property type="entry name" value="ADH_SHORT"/>
    <property type="match status" value="1"/>
</dbReference>
<dbReference type="InterPro" id="IPR020904">
    <property type="entry name" value="Sc_DH/Rdtase_CS"/>
</dbReference>
<accession>A0ABW8SW81</accession>
<dbReference type="PANTHER" id="PTHR42760">
    <property type="entry name" value="SHORT-CHAIN DEHYDROGENASES/REDUCTASES FAMILY MEMBER"/>
    <property type="match status" value="1"/>
</dbReference>
<dbReference type="PRINTS" id="PR00080">
    <property type="entry name" value="SDRFAMILY"/>
</dbReference>
<gene>
    <name evidence="2" type="ORF">V7S74_06320</name>
</gene>
<dbReference type="GO" id="GO:0016491">
    <property type="term" value="F:oxidoreductase activity"/>
    <property type="evidence" value="ECO:0007669"/>
    <property type="project" value="UniProtKB-KW"/>
</dbReference>
<sequence>MKNNDFRLLIDHVCVIVGAANRRSIGYATAELFASHGAKIAILDVAVNESTQEELASALAESAGHPVPLICIPCNIVDPAACDQAMEQVVAHFGSIDSLINCAGVVRSEGMLDIPSQDLAFMIDVNLKGTFHTCQSALTHFAKQKSGRIVNLASVAAQRGGGLVGGAHYAASKGGVLSLTKAIAREFGPQGIRANAICPSMTETGMLDGNVNDEQFQQVVAGIPLRRAGKPLDIANACLFLASDLSAYITGLTLDVNGGGHIH</sequence>
<dbReference type="EMBL" id="JBEWZG010000002">
    <property type="protein sequence ID" value="MFL0206353.1"/>
    <property type="molecule type" value="Genomic_DNA"/>
</dbReference>
<name>A0ABW8SW81_9BACT</name>
<reference evidence="2 3" key="1">
    <citation type="submission" date="2024-07" db="EMBL/GenBank/DDBJ databases">
        <authorList>
            <person name="Pitt A."/>
            <person name="Hahn M.W."/>
        </authorList>
    </citation>
    <scope>NUCLEOTIDE SEQUENCE [LARGE SCALE GENOMIC DNA]</scope>
    <source>
        <strain evidence="2 3">2-AUSEE-184A6</strain>
    </source>
</reference>
<dbReference type="SUPFAM" id="SSF51735">
    <property type="entry name" value="NAD(P)-binding Rossmann-fold domains"/>
    <property type="match status" value="1"/>
</dbReference>
<protein>
    <submittedName>
        <fullName evidence="2">SDR family oxidoreductase</fullName>
        <ecNumber evidence="2">1.1.-.-</ecNumber>
    </submittedName>
</protein>
<evidence type="ECO:0000256" key="1">
    <source>
        <dbReference type="ARBA" id="ARBA00006484"/>
    </source>
</evidence>